<dbReference type="Pfam" id="PF01192">
    <property type="entry name" value="RNA_pol_Rpb6"/>
    <property type="match status" value="1"/>
</dbReference>
<dbReference type="InterPro" id="IPR036161">
    <property type="entry name" value="RPB6/omega-like_sf"/>
</dbReference>
<dbReference type="NCBIfam" id="NF001579">
    <property type="entry name" value="PRK00392.6-2"/>
    <property type="match status" value="1"/>
</dbReference>
<dbReference type="GO" id="GO:0000428">
    <property type="term" value="C:DNA-directed RNA polymerase complex"/>
    <property type="evidence" value="ECO:0007669"/>
    <property type="project" value="UniProtKB-KW"/>
</dbReference>
<keyword evidence="5 11" id="KW-0808">Transferase</keyword>
<dbReference type="EC" id="2.7.7.6" evidence="2 11"/>
<comment type="catalytic activity">
    <reaction evidence="10 11">
        <text>RNA(n) + a ribonucleoside 5'-triphosphate = RNA(n+1) + diphosphate</text>
        <dbReference type="Rhea" id="RHEA:21248"/>
        <dbReference type="Rhea" id="RHEA-COMP:14527"/>
        <dbReference type="Rhea" id="RHEA-COMP:17342"/>
        <dbReference type="ChEBI" id="CHEBI:33019"/>
        <dbReference type="ChEBI" id="CHEBI:61557"/>
        <dbReference type="ChEBI" id="CHEBI:140395"/>
        <dbReference type="EC" id="2.7.7.6"/>
    </reaction>
</comment>
<dbReference type="NCBIfam" id="TIGR00690">
    <property type="entry name" value="rpoZ"/>
    <property type="match status" value="1"/>
</dbReference>
<dbReference type="AlphaFoldDB" id="A0A5L4V7F5"/>
<evidence type="ECO:0000256" key="3">
    <source>
        <dbReference type="ARBA" id="ARBA00013725"/>
    </source>
</evidence>
<dbReference type="InterPro" id="IPR003716">
    <property type="entry name" value="DNA-dir_RNA_pol_omega"/>
</dbReference>
<evidence type="ECO:0000313" key="12">
    <source>
        <dbReference type="EMBL" id="EAJ1622283.1"/>
    </source>
</evidence>
<dbReference type="InterPro" id="IPR006110">
    <property type="entry name" value="Pol_omega/Rpo6/RPB6"/>
</dbReference>
<evidence type="ECO:0000256" key="10">
    <source>
        <dbReference type="ARBA" id="ARBA00048552"/>
    </source>
</evidence>
<keyword evidence="7 11" id="KW-0804">Transcription</keyword>
<keyword evidence="4 11" id="KW-0240">DNA-directed RNA polymerase</keyword>
<proteinExistence type="inferred from homology"/>
<dbReference type="SMART" id="SM01409">
    <property type="entry name" value="RNA_pol_Rpb6"/>
    <property type="match status" value="1"/>
</dbReference>
<evidence type="ECO:0000256" key="6">
    <source>
        <dbReference type="ARBA" id="ARBA00022695"/>
    </source>
</evidence>
<evidence type="ECO:0000313" key="13">
    <source>
        <dbReference type="Proteomes" id="UP000535305"/>
    </source>
</evidence>
<dbReference type="Proteomes" id="UP000535305">
    <property type="component" value="Unassembled WGS sequence"/>
</dbReference>
<dbReference type="GeneID" id="77231154"/>
<reference evidence="12 13" key="1">
    <citation type="submission" date="2018-06" db="EMBL/GenBank/DDBJ databases">
        <authorList>
            <consortium name="PulseNet: The National Subtyping Network for Foodborne Disease Surveillance"/>
            <person name="Tarr C.L."/>
            <person name="Trees E."/>
            <person name="Katz L.S."/>
            <person name="Carleton-Romer H.A."/>
            <person name="Stroika S."/>
            <person name="Kucerova Z."/>
            <person name="Roache K.F."/>
            <person name="Sabol A.L."/>
            <person name="Besser J."/>
            <person name="Gerner-Smidt P."/>
        </authorList>
    </citation>
    <scope>NUCLEOTIDE SEQUENCE [LARGE SCALE GENOMIC DNA]</scope>
    <source>
        <strain evidence="12 13">PNUSAC003104</strain>
    </source>
</reference>
<keyword evidence="13" id="KW-1185">Reference proteome</keyword>
<dbReference type="HAMAP" id="MF_00366">
    <property type="entry name" value="RNApol_bact_RpoZ"/>
    <property type="match status" value="1"/>
</dbReference>
<evidence type="ECO:0000256" key="1">
    <source>
        <dbReference type="ARBA" id="ARBA00006711"/>
    </source>
</evidence>
<dbReference type="Gene3D" id="3.90.940.10">
    <property type="match status" value="1"/>
</dbReference>
<accession>A0A5L4V7F5</accession>
<comment type="subunit">
    <text evidence="11">The RNAP catalytic core consists of 2 alpha, 1 beta, 1 beta' and 1 omega subunit. When a sigma factor is associated with the core the holoenzyme is formed, which can initiate transcription.</text>
</comment>
<comment type="caution">
    <text evidence="12">The sequence shown here is derived from an EMBL/GenBank/DDBJ whole genome shotgun (WGS) entry which is preliminary data.</text>
</comment>
<comment type="similarity">
    <text evidence="1 11">Belongs to the RNA polymerase subunit omega family.</text>
</comment>
<dbReference type="GO" id="GO:0003677">
    <property type="term" value="F:DNA binding"/>
    <property type="evidence" value="ECO:0007669"/>
    <property type="project" value="UniProtKB-UniRule"/>
</dbReference>
<organism evidence="12 13">
    <name type="scientific">Campylobacter upsaliensis</name>
    <dbReference type="NCBI Taxonomy" id="28080"/>
    <lineage>
        <taxon>Bacteria</taxon>
        <taxon>Pseudomonadati</taxon>
        <taxon>Campylobacterota</taxon>
        <taxon>Epsilonproteobacteria</taxon>
        <taxon>Campylobacterales</taxon>
        <taxon>Campylobacteraceae</taxon>
        <taxon>Campylobacter</taxon>
    </lineage>
</organism>
<evidence type="ECO:0000256" key="2">
    <source>
        <dbReference type="ARBA" id="ARBA00012418"/>
    </source>
</evidence>
<keyword evidence="6 11" id="KW-0548">Nucleotidyltransferase</keyword>
<evidence type="ECO:0000256" key="5">
    <source>
        <dbReference type="ARBA" id="ARBA00022679"/>
    </source>
</evidence>
<dbReference type="GO" id="GO:0003899">
    <property type="term" value="F:DNA-directed RNA polymerase activity"/>
    <property type="evidence" value="ECO:0007669"/>
    <property type="project" value="UniProtKB-UniRule"/>
</dbReference>
<evidence type="ECO:0000256" key="11">
    <source>
        <dbReference type="HAMAP-Rule" id="MF_00366"/>
    </source>
</evidence>
<evidence type="ECO:0000256" key="7">
    <source>
        <dbReference type="ARBA" id="ARBA00023163"/>
    </source>
</evidence>
<evidence type="ECO:0000256" key="8">
    <source>
        <dbReference type="ARBA" id="ARBA00029924"/>
    </source>
</evidence>
<protein>
    <recommendedName>
        <fullName evidence="3 11">DNA-directed RNA polymerase subunit omega</fullName>
        <shortName evidence="11">RNAP omega subunit</shortName>
        <ecNumber evidence="2 11">2.7.7.6</ecNumber>
    </recommendedName>
    <alternativeName>
        <fullName evidence="9 11">RNA polymerase omega subunit</fullName>
    </alternativeName>
    <alternativeName>
        <fullName evidence="8 11">Transcriptase subunit omega</fullName>
    </alternativeName>
</protein>
<dbReference type="SUPFAM" id="SSF63562">
    <property type="entry name" value="RPB6/omega subunit-like"/>
    <property type="match status" value="1"/>
</dbReference>
<dbReference type="EMBL" id="AABVLA010000026">
    <property type="protein sequence ID" value="EAJ1622283.1"/>
    <property type="molecule type" value="Genomic_DNA"/>
</dbReference>
<dbReference type="RefSeq" id="WP_115629180.1">
    <property type="nucleotide sequence ID" value="NZ_CABKPM010000001.1"/>
</dbReference>
<evidence type="ECO:0000256" key="9">
    <source>
        <dbReference type="ARBA" id="ARBA00030998"/>
    </source>
</evidence>
<sequence length="74" mass="8293">MMQRIEEVTAKALEKMGNDRYRLALVVAQRAEQLANGAVPLVSLDKNKIKFADIALFEIAEDKIALEGFIESTR</sequence>
<dbReference type="GO" id="GO:0006351">
    <property type="term" value="P:DNA-templated transcription"/>
    <property type="evidence" value="ECO:0007669"/>
    <property type="project" value="UniProtKB-UniRule"/>
</dbReference>
<evidence type="ECO:0000256" key="4">
    <source>
        <dbReference type="ARBA" id="ARBA00022478"/>
    </source>
</evidence>
<comment type="function">
    <text evidence="11">Promotes RNA polymerase assembly. Latches the N- and C-terminal regions of the beta' subunit thereby facilitating its interaction with the beta and alpha subunits.</text>
</comment>
<name>A0A5L4V7F5_CAMUP</name>
<gene>
    <name evidence="11" type="primary">rpoZ</name>
    <name evidence="12" type="ORF">CT510_06440</name>
</gene>